<feature type="region of interest" description="Disordered" evidence="1">
    <location>
        <begin position="192"/>
        <end position="222"/>
    </location>
</feature>
<feature type="domain" description="BHLH" evidence="2">
    <location>
        <begin position="126"/>
        <end position="178"/>
    </location>
</feature>
<dbReference type="CDD" id="cd19712">
    <property type="entry name" value="bHLH_TS_dimmed_like"/>
    <property type="match status" value="1"/>
</dbReference>
<dbReference type="PANTHER" id="PTHR19290:SF167">
    <property type="entry name" value="PROTEIN DIMMED"/>
    <property type="match status" value="1"/>
</dbReference>
<reference evidence="3 4" key="1">
    <citation type="submission" date="2019-08" db="EMBL/GenBank/DDBJ databases">
        <authorList>
            <person name="Alioto T."/>
            <person name="Alioto T."/>
            <person name="Gomez Garrido J."/>
        </authorList>
    </citation>
    <scope>NUCLEOTIDE SEQUENCE [LARGE SCALE GENOMIC DNA]</scope>
</reference>
<protein>
    <submittedName>
        <fullName evidence="3">Myc-type, basic helix-loop-helix (BHLH) domain</fullName>
    </submittedName>
</protein>
<sequence>MDTSQPGRSAENSPLVGFRCVFAGRSSCVCVRVRLQSYTATANMRSDSRNNVVEESNFGTGIITAGLTTCRKSSRTSCQRELELTDSSSISDDTCTGSDGQGRNSSGVVRSGNRRKRKSSGKDKNVRRLESNERERLRMHSINDAFQSLREVIPHVKKDRRLSKIETLTLAKNYIIALTKIICEMRGELDPFKDQQQEDGGAASTPPATATGGPSSVAAATAAAAEIDRRLQLALQHSEESMDFP</sequence>
<dbReference type="Proteomes" id="UP000325440">
    <property type="component" value="Unassembled WGS sequence"/>
</dbReference>
<dbReference type="Gene3D" id="4.10.280.10">
    <property type="entry name" value="Helix-loop-helix DNA-binding domain"/>
    <property type="match status" value="1"/>
</dbReference>
<dbReference type="GO" id="GO:0005634">
    <property type="term" value="C:nucleus"/>
    <property type="evidence" value="ECO:0007669"/>
    <property type="project" value="TreeGrafter"/>
</dbReference>
<keyword evidence="4" id="KW-1185">Reference proteome</keyword>
<feature type="compositionally biased region" description="Basic and acidic residues" evidence="1">
    <location>
        <begin position="120"/>
        <end position="133"/>
    </location>
</feature>
<dbReference type="EMBL" id="CABPRJ010000496">
    <property type="protein sequence ID" value="VVC29621.1"/>
    <property type="molecule type" value="Genomic_DNA"/>
</dbReference>
<dbReference type="OrthoDB" id="10039134at2759"/>
<gene>
    <name evidence="3" type="ORF">CINCED_3A009198</name>
</gene>
<dbReference type="SMART" id="SM00353">
    <property type="entry name" value="HLH"/>
    <property type="match status" value="1"/>
</dbReference>
<dbReference type="PANTHER" id="PTHR19290">
    <property type="entry name" value="BASIC HELIX-LOOP-HELIX PROTEIN NEUROGENIN-RELATED"/>
    <property type="match status" value="1"/>
</dbReference>
<feature type="compositionally biased region" description="Low complexity" evidence="1">
    <location>
        <begin position="200"/>
        <end position="222"/>
    </location>
</feature>
<evidence type="ECO:0000313" key="4">
    <source>
        <dbReference type="Proteomes" id="UP000325440"/>
    </source>
</evidence>
<dbReference type="GO" id="GO:0000981">
    <property type="term" value="F:DNA-binding transcription factor activity, RNA polymerase II-specific"/>
    <property type="evidence" value="ECO:0007669"/>
    <property type="project" value="TreeGrafter"/>
</dbReference>
<dbReference type="PROSITE" id="PS50888">
    <property type="entry name" value="BHLH"/>
    <property type="match status" value="1"/>
</dbReference>
<dbReference type="AlphaFoldDB" id="A0A5E4MBX9"/>
<dbReference type="SUPFAM" id="SSF47459">
    <property type="entry name" value="HLH, helix-loop-helix DNA-binding domain"/>
    <property type="match status" value="1"/>
</dbReference>
<dbReference type="InterPro" id="IPR050359">
    <property type="entry name" value="bHLH_transcription_factors"/>
</dbReference>
<feature type="compositionally biased region" description="Low complexity" evidence="1">
    <location>
        <begin position="88"/>
        <end position="111"/>
    </location>
</feature>
<evidence type="ECO:0000256" key="1">
    <source>
        <dbReference type="SAM" id="MobiDB-lite"/>
    </source>
</evidence>
<dbReference type="GO" id="GO:0061564">
    <property type="term" value="P:axon development"/>
    <property type="evidence" value="ECO:0007669"/>
    <property type="project" value="TreeGrafter"/>
</dbReference>
<feature type="region of interest" description="Disordered" evidence="1">
    <location>
        <begin position="88"/>
        <end position="133"/>
    </location>
</feature>
<dbReference type="GO" id="GO:0046983">
    <property type="term" value="F:protein dimerization activity"/>
    <property type="evidence" value="ECO:0007669"/>
    <property type="project" value="InterPro"/>
</dbReference>
<dbReference type="Pfam" id="PF00010">
    <property type="entry name" value="HLH"/>
    <property type="match status" value="1"/>
</dbReference>
<dbReference type="InterPro" id="IPR011598">
    <property type="entry name" value="bHLH_dom"/>
</dbReference>
<dbReference type="InterPro" id="IPR036638">
    <property type="entry name" value="HLH_DNA-bd_sf"/>
</dbReference>
<proteinExistence type="predicted"/>
<accession>A0A5E4MBX9</accession>
<dbReference type="GO" id="GO:0045944">
    <property type="term" value="P:positive regulation of transcription by RNA polymerase II"/>
    <property type="evidence" value="ECO:0007669"/>
    <property type="project" value="TreeGrafter"/>
</dbReference>
<dbReference type="GO" id="GO:0070888">
    <property type="term" value="F:E-box binding"/>
    <property type="evidence" value="ECO:0007669"/>
    <property type="project" value="TreeGrafter"/>
</dbReference>
<organism evidence="3 4">
    <name type="scientific">Cinara cedri</name>
    <dbReference type="NCBI Taxonomy" id="506608"/>
    <lineage>
        <taxon>Eukaryota</taxon>
        <taxon>Metazoa</taxon>
        <taxon>Ecdysozoa</taxon>
        <taxon>Arthropoda</taxon>
        <taxon>Hexapoda</taxon>
        <taxon>Insecta</taxon>
        <taxon>Pterygota</taxon>
        <taxon>Neoptera</taxon>
        <taxon>Paraneoptera</taxon>
        <taxon>Hemiptera</taxon>
        <taxon>Sternorrhyncha</taxon>
        <taxon>Aphidomorpha</taxon>
        <taxon>Aphidoidea</taxon>
        <taxon>Aphididae</taxon>
        <taxon>Lachninae</taxon>
        <taxon>Cinara</taxon>
    </lineage>
</organism>
<name>A0A5E4MBX9_9HEMI</name>
<dbReference type="GO" id="GO:0007423">
    <property type="term" value="P:sensory organ development"/>
    <property type="evidence" value="ECO:0007669"/>
    <property type="project" value="TreeGrafter"/>
</dbReference>
<evidence type="ECO:0000313" key="3">
    <source>
        <dbReference type="EMBL" id="VVC29621.1"/>
    </source>
</evidence>
<evidence type="ECO:0000259" key="2">
    <source>
        <dbReference type="PROSITE" id="PS50888"/>
    </source>
</evidence>